<sequence>MTEEMAAHSNSRMEELFRDGRAKGRDDGDGAGGAHSTESTPSHEPLHPSINVFVAKPVIS</sequence>
<dbReference type="AlphaFoldDB" id="A0AAV9CBB6"/>
<reference evidence="2" key="1">
    <citation type="journal article" date="2023" name="Nat. Commun.">
        <title>Diploid and tetraploid genomes of Acorus and the evolution of monocots.</title>
        <authorList>
            <person name="Ma L."/>
            <person name="Liu K.W."/>
            <person name="Li Z."/>
            <person name="Hsiao Y.Y."/>
            <person name="Qi Y."/>
            <person name="Fu T."/>
            <person name="Tang G.D."/>
            <person name="Zhang D."/>
            <person name="Sun W.H."/>
            <person name="Liu D.K."/>
            <person name="Li Y."/>
            <person name="Chen G.Z."/>
            <person name="Liu X.D."/>
            <person name="Liao X.Y."/>
            <person name="Jiang Y.T."/>
            <person name="Yu X."/>
            <person name="Hao Y."/>
            <person name="Huang J."/>
            <person name="Zhao X.W."/>
            <person name="Ke S."/>
            <person name="Chen Y.Y."/>
            <person name="Wu W.L."/>
            <person name="Hsu J.L."/>
            <person name="Lin Y.F."/>
            <person name="Huang M.D."/>
            <person name="Li C.Y."/>
            <person name="Huang L."/>
            <person name="Wang Z.W."/>
            <person name="Zhao X."/>
            <person name="Zhong W.Y."/>
            <person name="Peng D.H."/>
            <person name="Ahmad S."/>
            <person name="Lan S."/>
            <person name="Zhang J.S."/>
            <person name="Tsai W.C."/>
            <person name="Van de Peer Y."/>
            <person name="Liu Z.J."/>
        </authorList>
    </citation>
    <scope>NUCLEOTIDE SEQUENCE</scope>
    <source>
        <strain evidence="2">CP</strain>
    </source>
</reference>
<reference evidence="2" key="2">
    <citation type="submission" date="2023-06" db="EMBL/GenBank/DDBJ databases">
        <authorList>
            <person name="Ma L."/>
            <person name="Liu K.-W."/>
            <person name="Li Z."/>
            <person name="Hsiao Y.-Y."/>
            <person name="Qi Y."/>
            <person name="Fu T."/>
            <person name="Tang G."/>
            <person name="Zhang D."/>
            <person name="Sun W.-H."/>
            <person name="Liu D.-K."/>
            <person name="Li Y."/>
            <person name="Chen G.-Z."/>
            <person name="Liu X.-D."/>
            <person name="Liao X.-Y."/>
            <person name="Jiang Y.-T."/>
            <person name="Yu X."/>
            <person name="Hao Y."/>
            <person name="Huang J."/>
            <person name="Zhao X.-W."/>
            <person name="Ke S."/>
            <person name="Chen Y.-Y."/>
            <person name="Wu W.-L."/>
            <person name="Hsu J.-L."/>
            <person name="Lin Y.-F."/>
            <person name="Huang M.-D."/>
            <person name="Li C.-Y."/>
            <person name="Huang L."/>
            <person name="Wang Z.-W."/>
            <person name="Zhao X."/>
            <person name="Zhong W.-Y."/>
            <person name="Peng D.-H."/>
            <person name="Ahmad S."/>
            <person name="Lan S."/>
            <person name="Zhang J.-S."/>
            <person name="Tsai W.-C."/>
            <person name="Van De Peer Y."/>
            <person name="Liu Z.-J."/>
        </authorList>
    </citation>
    <scope>NUCLEOTIDE SEQUENCE</scope>
    <source>
        <strain evidence="2">CP</strain>
        <tissue evidence="2">Leaves</tissue>
    </source>
</reference>
<dbReference type="EMBL" id="JAUJYO010000020">
    <property type="protein sequence ID" value="KAK1285593.1"/>
    <property type="molecule type" value="Genomic_DNA"/>
</dbReference>
<gene>
    <name evidence="2" type="ORF">QJS10_CPB20g00200</name>
</gene>
<organism evidence="2 3">
    <name type="scientific">Acorus calamus</name>
    <name type="common">Sweet flag</name>
    <dbReference type="NCBI Taxonomy" id="4465"/>
    <lineage>
        <taxon>Eukaryota</taxon>
        <taxon>Viridiplantae</taxon>
        <taxon>Streptophyta</taxon>
        <taxon>Embryophyta</taxon>
        <taxon>Tracheophyta</taxon>
        <taxon>Spermatophyta</taxon>
        <taxon>Magnoliopsida</taxon>
        <taxon>Liliopsida</taxon>
        <taxon>Acoraceae</taxon>
        <taxon>Acorus</taxon>
    </lineage>
</organism>
<accession>A0AAV9CBB6</accession>
<evidence type="ECO:0000313" key="3">
    <source>
        <dbReference type="Proteomes" id="UP001180020"/>
    </source>
</evidence>
<evidence type="ECO:0000313" key="2">
    <source>
        <dbReference type="EMBL" id="KAK1285593.1"/>
    </source>
</evidence>
<proteinExistence type="predicted"/>
<evidence type="ECO:0000256" key="1">
    <source>
        <dbReference type="SAM" id="MobiDB-lite"/>
    </source>
</evidence>
<keyword evidence="3" id="KW-1185">Reference proteome</keyword>
<feature type="compositionally biased region" description="Basic and acidic residues" evidence="1">
    <location>
        <begin position="11"/>
        <end position="28"/>
    </location>
</feature>
<dbReference type="Proteomes" id="UP001180020">
    <property type="component" value="Unassembled WGS sequence"/>
</dbReference>
<name>A0AAV9CBB6_ACOCL</name>
<protein>
    <submittedName>
        <fullName evidence="2">Uncharacterized protein</fullName>
    </submittedName>
</protein>
<comment type="caution">
    <text evidence="2">The sequence shown here is derived from an EMBL/GenBank/DDBJ whole genome shotgun (WGS) entry which is preliminary data.</text>
</comment>
<feature type="region of interest" description="Disordered" evidence="1">
    <location>
        <begin position="1"/>
        <end position="60"/>
    </location>
</feature>